<dbReference type="KEGG" id="afs:AFR_38545"/>
<dbReference type="EMBL" id="CP006272">
    <property type="protein sequence ID" value="AGZ45963.1"/>
    <property type="molecule type" value="Genomic_DNA"/>
</dbReference>
<dbReference type="Gene3D" id="3.40.50.1820">
    <property type="entry name" value="alpha/beta hydrolase"/>
    <property type="match status" value="1"/>
</dbReference>
<evidence type="ECO:0000256" key="1">
    <source>
        <dbReference type="SAM" id="MobiDB-lite"/>
    </source>
</evidence>
<organism evidence="2 3">
    <name type="scientific">Actinoplanes friuliensis DSM 7358</name>
    <dbReference type="NCBI Taxonomy" id="1246995"/>
    <lineage>
        <taxon>Bacteria</taxon>
        <taxon>Bacillati</taxon>
        <taxon>Actinomycetota</taxon>
        <taxon>Actinomycetes</taxon>
        <taxon>Micromonosporales</taxon>
        <taxon>Micromonosporaceae</taxon>
        <taxon>Actinoplanes</taxon>
    </lineage>
</organism>
<dbReference type="Proteomes" id="UP000017746">
    <property type="component" value="Chromosome"/>
</dbReference>
<dbReference type="PATRIC" id="fig|1246995.3.peg.7799"/>
<keyword evidence="3" id="KW-1185">Reference proteome</keyword>
<dbReference type="AlphaFoldDB" id="U5W9T2"/>
<dbReference type="SUPFAM" id="SSF53474">
    <property type="entry name" value="alpha/beta-Hydrolases"/>
    <property type="match status" value="1"/>
</dbReference>
<feature type="region of interest" description="Disordered" evidence="1">
    <location>
        <begin position="84"/>
        <end position="117"/>
    </location>
</feature>
<proteinExistence type="predicted"/>
<sequence>MISGAGQAFAAPPAPAPDDGWSVEKGNLTWRSEQRVPMGDAAVEFYAGDRLLGRAKPKADHRTFQLPLEEASDLRDLQVRAGGRRIDAAAPEPRAQKRAAAPAATEPLPPSKVDPGVKGRYQTVTGEYTLPGVKLPEFPELVEMQGVVVAPKGAPGKRPIALFLHGRHSVCYNGDDPEAPQAWPCPEGTLPIPSHRGYLQAQELLASQGYVTVSISANGINGQDWEAEDGGAQARSSLVRQHLARWADWAGAGRSSAPAIVKNAPRADLSKVFLMGHSRGGEGVSRAAMDSLTPPPAAQDGYQGKVRWNIRGLLLIGPTIFGHNPVPDVPSATILPGCDGDVADLQGQVFIDGTRGVSKGKALHSSLYVIGANHNYFNTEWTPGQAVAPAWDDFYGEDDPVCSPGAPTRLTAVQEQTAGATYIAAAAHLFVGNDDRVRPLLDGSGVRAKSADPARVLTHALGANRTAALVPDESVKVTGGRLCEQVAPEPAQACLVTENYWSPSPHFVAFNGISPEAGRYAVDLGATAGKTVSMKPARAMDVSGAKDLALRLVVPPNTSGNRFGITVVDTKGRRTALGDVSLNGLPGTEYTTSYWGQEVRVPLKKVRGKITKLEITPRGAGGAWLIDAWGWRAGTPAPQATSLPRIDIGELTIVEGNTGTRTYQVPVKVTGRGTGKVRLFTVDAATYEPKSWVVTVKPGQRSIPVPVVVKGDTLFGQDEGQIVEAKAVRGTVIGDYQGGLMVENDDPMPEISVEPVADRVAEGGTLSWRLTLSTAAETGIYLYGYPVPPTSGVELSSTDVDPDWFVDNAYEDPEPSRPLSETWLSAFGAVEPGELTGDLTVPTITDTLDETDEVVQLELVLGVEDGPQLDPVTGSVTD</sequence>
<dbReference type="InterPro" id="IPR029058">
    <property type="entry name" value="AB_hydrolase_fold"/>
</dbReference>
<reference evidence="2 3" key="1">
    <citation type="journal article" date="2014" name="J. Biotechnol.">
        <title>Complete genome sequence of the actinobacterium Actinoplanes friuliensis HAG 010964, producer of the lipopeptide antibiotic friulimycin.</title>
        <authorList>
            <person name="Ruckert C."/>
            <person name="Szczepanowski R."/>
            <person name="Albersmeier A."/>
            <person name="Goesmann A."/>
            <person name="Fischer N."/>
            <person name="Steinkamper A."/>
            <person name="Puhler A."/>
            <person name="Biener R."/>
            <person name="Schwartz D."/>
            <person name="Kalinowski J."/>
        </authorList>
    </citation>
    <scope>NUCLEOTIDE SEQUENCE [LARGE SCALE GENOMIC DNA]</scope>
    <source>
        <strain evidence="2 3">DSM 7358</strain>
    </source>
</reference>
<evidence type="ECO:0000313" key="2">
    <source>
        <dbReference type="EMBL" id="AGZ45963.1"/>
    </source>
</evidence>
<evidence type="ECO:0000313" key="3">
    <source>
        <dbReference type="Proteomes" id="UP000017746"/>
    </source>
</evidence>
<accession>U5W9T2</accession>
<protein>
    <recommendedName>
        <fullName evidence="4">Secreted protein</fullName>
    </recommendedName>
</protein>
<dbReference type="InterPro" id="IPR038081">
    <property type="entry name" value="CalX-like_sf"/>
</dbReference>
<dbReference type="HOGENOM" id="CLU_014554_0_0_11"/>
<dbReference type="STRING" id="1246995.AFR_38545"/>
<dbReference type="eggNOG" id="COG1073">
    <property type="taxonomic scope" value="Bacteria"/>
</dbReference>
<dbReference type="SUPFAM" id="SSF141072">
    <property type="entry name" value="CalX-like"/>
    <property type="match status" value="1"/>
</dbReference>
<name>U5W9T2_9ACTN</name>
<gene>
    <name evidence="2" type="ORF">AFR_38545</name>
</gene>
<evidence type="ECO:0008006" key="4">
    <source>
        <dbReference type="Google" id="ProtNLM"/>
    </source>
</evidence>
<feature type="compositionally biased region" description="Low complexity" evidence="1">
    <location>
        <begin position="88"/>
        <end position="106"/>
    </location>
</feature>
<feature type="region of interest" description="Disordered" evidence="1">
    <location>
        <begin position="1"/>
        <end position="24"/>
    </location>
</feature>